<dbReference type="GO" id="GO:0044209">
    <property type="term" value="P:AMP salvage"/>
    <property type="evidence" value="ECO:0007669"/>
    <property type="project" value="UniProtKB-UniPathway"/>
</dbReference>
<dbReference type="InterPro" id="IPR005764">
    <property type="entry name" value="Ade_phspho_trans"/>
</dbReference>
<evidence type="ECO:0000313" key="13">
    <source>
        <dbReference type="EMBL" id="GAG74571.1"/>
    </source>
</evidence>
<comment type="subunit">
    <text evidence="6">Homodimer.</text>
</comment>
<gene>
    <name evidence="13" type="ORF">S01H4_03165</name>
</gene>
<reference evidence="13" key="1">
    <citation type="journal article" date="2014" name="Front. Microbiol.">
        <title>High frequency of phylogenetically diverse reductive dehalogenase-homologous genes in deep subseafloor sedimentary metagenomes.</title>
        <authorList>
            <person name="Kawai M."/>
            <person name="Futagami T."/>
            <person name="Toyoda A."/>
            <person name="Takaki Y."/>
            <person name="Nishi S."/>
            <person name="Hori S."/>
            <person name="Arai W."/>
            <person name="Tsubouchi T."/>
            <person name="Morono Y."/>
            <person name="Uchiyama I."/>
            <person name="Ito T."/>
            <person name="Fujiyama A."/>
            <person name="Inagaki F."/>
            <person name="Takami H."/>
        </authorList>
    </citation>
    <scope>NUCLEOTIDE SEQUENCE</scope>
    <source>
        <strain evidence="13">Expedition CK06-06</strain>
    </source>
</reference>
<dbReference type="PANTHER" id="PTHR32315:SF3">
    <property type="entry name" value="ADENINE PHOSPHORIBOSYLTRANSFERASE"/>
    <property type="match status" value="1"/>
</dbReference>
<dbReference type="AlphaFoldDB" id="X1BQY6"/>
<keyword evidence="10" id="KW-0808">Transferase</keyword>
<dbReference type="NCBIfam" id="NF002634">
    <property type="entry name" value="PRK02304.1-3"/>
    <property type="match status" value="1"/>
</dbReference>
<comment type="function">
    <text evidence="2">Catalyzes a salvage reaction resulting in the formation of AMP, that is energically less costly than de novo synthesis.</text>
</comment>
<evidence type="ECO:0000256" key="6">
    <source>
        <dbReference type="ARBA" id="ARBA00011738"/>
    </source>
</evidence>
<dbReference type="GO" id="GO:0006166">
    <property type="term" value="P:purine ribonucleoside salvage"/>
    <property type="evidence" value="ECO:0007669"/>
    <property type="project" value="UniProtKB-KW"/>
</dbReference>
<dbReference type="UniPathway" id="UPA00588">
    <property type="reaction ID" value="UER00646"/>
</dbReference>
<dbReference type="CDD" id="cd06223">
    <property type="entry name" value="PRTases_typeI"/>
    <property type="match status" value="1"/>
</dbReference>
<evidence type="ECO:0000256" key="7">
    <source>
        <dbReference type="ARBA" id="ARBA00011893"/>
    </source>
</evidence>
<evidence type="ECO:0000256" key="1">
    <source>
        <dbReference type="ARBA" id="ARBA00000868"/>
    </source>
</evidence>
<dbReference type="NCBIfam" id="NF002636">
    <property type="entry name" value="PRK02304.1-5"/>
    <property type="match status" value="1"/>
</dbReference>
<evidence type="ECO:0000256" key="9">
    <source>
        <dbReference type="ARBA" id="ARBA00022676"/>
    </source>
</evidence>
<dbReference type="InterPro" id="IPR000836">
    <property type="entry name" value="PRTase_dom"/>
</dbReference>
<keyword evidence="11" id="KW-0660">Purine salvage</keyword>
<dbReference type="EMBL" id="BART01000751">
    <property type="protein sequence ID" value="GAG74571.1"/>
    <property type="molecule type" value="Genomic_DNA"/>
</dbReference>
<dbReference type="GO" id="GO:0003999">
    <property type="term" value="F:adenine phosphoribosyltransferase activity"/>
    <property type="evidence" value="ECO:0007669"/>
    <property type="project" value="UniProtKB-EC"/>
</dbReference>
<dbReference type="GO" id="GO:0005737">
    <property type="term" value="C:cytoplasm"/>
    <property type="evidence" value="ECO:0007669"/>
    <property type="project" value="UniProtKB-SubCell"/>
</dbReference>
<dbReference type="NCBIfam" id="NF002633">
    <property type="entry name" value="PRK02304.1-2"/>
    <property type="match status" value="1"/>
</dbReference>
<evidence type="ECO:0000256" key="5">
    <source>
        <dbReference type="ARBA" id="ARBA00008391"/>
    </source>
</evidence>
<dbReference type="FunFam" id="3.40.50.2020:FF:000004">
    <property type="entry name" value="Adenine phosphoribosyltransferase"/>
    <property type="match status" value="1"/>
</dbReference>
<evidence type="ECO:0000256" key="3">
    <source>
        <dbReference type="ARBA" id="ARBA00004496"/>
    </source>
</evidence>
<name>X1BQY6_9ZZZZ</name>
<dbReference type="SUPFAM" id="SSF53271">
    <property type="entry name" value="PRTase-like"/>
    <property type="match status" value="1"/>
</dbReference>
<sequence>MKKNELEKKIRDIPGFPKEGIIFKDITPLLLDPESYKKAIDLMVDYYKDKNITSILSAEARGFIFGSTLAYKLGVGFIPARKPGKLPYKTVRQEYELEYGTDALEVHEDAIKFGDRVLIVDDVVATGGTTVAQAELVEKMDGEVVGFCFLVELAFLNPREKLKGYDVFSLIVCDK</sequence>
<comment type="similarity">
    <text evidence="5">Belongs to the purine/pyrimidine phosphoribosyltransferase family.</text>
</comment>
<keyword evidence="9" id="KW-0328">Glycosyltransferase</keyword>
<dbReference type="GO" id="GO:0006168">
    <property type="term" value="P:adenine salvage"/>
    <property type="evidence" value="ECO:0007669"/>
    <property type="project" value="InterPro"/>
</dbReference>
<keyword evidence="8" id="KW-0963">Cytoplasm</keyword>
<comment type="subcellular location">
    <subcellularLocation>
        <location evidence="3">Cytoplasm</location>
    </subcellularLocation>
</comment>
<dbReference type="NCBIfam" id="TIGR01090">
    <property type="entry name" value="apt"/>
    <property type="match status" value="1"/>
</dbReference>
<dbReference type="GO" id="GO:0002055">
    <property type="term" value="F:adenine binding"/>
    <property type="evidence" value="ECO:0007669"/>
    <property type="project" value="TreeGrafter"/>
</dbReference>
<evidence type="ECO:0000256" key="2">
    <source>
        <dbReference type="ARBA" id="ARBA00003968"/>
    </source>
</evidence>
<comment type="caution">
    <text evidence="13">The sequence shown here is derived from an EMBL/GenBank/DDBJ whole genome shotgun (WGS) entry which is preliminary data.</text>
</comment>
<dbReference type="Gene3D" id="3.40.50.2020">
    <property type="match status" value="1"/>
</dbReference>
<protein>
    <recommendedName>
        <fullName evidence="7">adenine phosphoribosyltransferase</fullName>
        <ecNumber evidence="7">2.4.2.7</ecNumber>
    </recommendedName>
</protein>
<organism evidence="13">
    <name type="scientific">marine sediment metagenome</name>
    <dbReference type="NCBI Taxonomy" id="412755"/>
    <lineage>
        <taxon>unclassified sequences</taxon>
        <taxon>metagenomes</taxon>
        <taxon>ecological metagenomes</taxon>
    </lineage>
</organism>
<evidence type="ECO:0000256" key="4">
    <source>
        <dbReference type="ARBA" id="ARBA00004659"/>
    </source>
</evidence>
<proteinExistence type="inferred from homology"/>
<dbReference type="PANTHER" id="PTHR32315">
    <property type="entry name" value="ADENINE PHOSPHORIBOSYLTRANSFERASE"/>
    <property type="match status" value="1"/>
</dbReference>
<evidence type="ECO:0000256" key="11">
    <source>
        <dbReference type="ARBA" id="ARBA00022726"/>
    </source>
</evidence>
<dbReference type="EC" id="2.4.2.7" evidence="7"/>
<evidence type="ECO:0000256" key="10">
    <source>
        <dbReference type="ARBA" id="ARBA00022679"/>
    </source>
</evidence>
<dbReference type="InterPro" id="IPR029057">
    <property type="entry name" value="PRTase-like"/>
</dbReference>
<comment type="pathway">
    <text evidence="4">Purine metabolism; AMP biosynthesis via salvage pathway; AMP from adenine: step 1/1.</text>
</comment>
<dbReference type="HAMAP" id="MF_00004">
    <property type="entry name" value="Aden_phosphoribosyltr"/>
    <property type="match status" value="1"/>
</dbReference>
<accession>X1BQY6</accession>
<feature type="domain" description="Phosphoribosyltransferase" evidence="12">
    <location>
        <begin position="32"/>
        <end position="152"/>
    </location>
</feature>
<comment type="catalytic activity">
    <reaction evidence="1">
        <text>AMP + diphosphate = 5-phospho-alpha-D-ribose 1-diphosphate + adenine</text>
        <dbReference type="Rhea" id="RHEA:16609"/>
        <dbReference type="ChEBI" id="CHEBI:16708"/>
        <dbReference type="ChEBI" id="CHEBI:33019"/>
        <dbReference type="ChEBI" id="CHEBI:58017"/>
        <dbReference type="ChEBI" id="CHEBI:456215"/>
        <dbReference type="EC" id="2.4.2.7"/>
    </reaction>
</comment>
<dbReference type="InterPro" id="IPR050054">
    <property type="entry name" value="UPRTase/APRTase"/>
</dbReference>
<evidence type="ECO:0000259" key="12">
    <source>
        <dbReference type="Pfam" id="PF00156"/>
    </source>
</evidence>
<dbReference type="Pfam" id="PF00156">
    <property type="entry name" value="Pribosyltran"/>
    <property type="match status" value="1"/>
</dbReference>
<evidence type="ECO:0000256" key="8">
    <source>
        <dbReference type="ARBA" id="ARBA00022490"/>
    </source>
</evidence>
<dbReference type="GO" id="GO:0016208">
    <property type="term" value="F:AMP binding"/>
    <property type="evidence" value="ECO:0007669"/>
    <property type="project" value="TreeGrafter"/>
</dbReference>